<evidence type="ECO:0000256" key="1">
    <source>
        <dbReference type="ARBA" id="ARBA00022448"/>
    </source>
</evidence>
<proteinExistence type="predicted"/>
<evidence type="ECO:0000256" key="4">
    <source>
        <dbReference type="ARBA" id="ARBA00022982"/>
    </source>
</evidence>
<name>A0A7W8J5R8_9BACT</name>
<protein>
    <submittedName>
        <fullName evidence="8">Cytochrome c</fullName>
    </submittedName>
</protein>
<keyword evidence="1" id="KW-0813">Transport</keyword>
<evidence type="ECO:0000256" key="2">
    <source>
        <dbReference type="ARBA" id="ARBA00022617"/>
    </source>
</evidence>
<keyword evidence="4" id="KW-0249">Electron transport</keyword>
<dbReference type="InterPro" id="IPR009056">
    <property type="entry name" value="Cyt_c-like_dom"/>
</dbReference>
<dbReference type="GO" id="GO:0046872">
    <property type="term" value="F:metal ion binding"/>
    <property type="evidence" value="ECO:0007669"/>
    <property type="project" value="UniProtKB-KW"/>
</dbReference>
<evidence type="ECO:0000256" key="5">
    <source>
        <dbReference type="ARBA" id="ARBA00023004"/>
    </source>
</evidence>
<sequence length="253" mass="27638">MRVWSVAVLTVASVVGLGFVHPFGNPRVEPAKGFGTLLQGAKMPSDAKAVLITKCADCHSSETRWPVYARIAPGSWLIERDIVEARKKMDLSQWEGLSPDQQDVLMSKIVQEAKSGEMPPLQYRLLHWDAALSKSDVLALSMLGKNVGKSEAASEGAADATHGKALFERRCTGCHAMEVDREGPRLAGVFGRKSGSSAGFTYSDGLKNSGLTWDQATLEKWLSDPDSMIPDNKMSFSVPKAEERRDLIAYLKQ</sequence>
<organism evidence="8 9">
    <name type="scientific">Tunturiibacter lichenicola</name>
    <dbReference type="NCBI Taxonomy" id="2051959"/>
    <lineage>
        <taxon>Bacteria</taxon>
        <taxon>Pseudomonadati</taxon>
        <taxon>Acidobacteriota</taxon>
        <taxon>Terriglobia</taxon>
        <taxon>Terriglobales</taxon>
        <taxon>Acidobacteriaceae</taxon>
        <taxon>Tunturiibacter</taxon>
    </lineage>
</organism>
<dbReference type="Gene3D" id="1.10.760.10">
    <property type="entry name" value="Cytochrome c-like domain"/>
    <property type="match status" value="1"/>
</dbReference>
<dbReference type="Pfam" id="PF00034">
    <property type="entry name" value="Cytochrom_C"/>
    <property type="match status" value="1"/>
</dbReference>
<keyword evidence="5 6" id="KW-0408">Iron</keyword>
<accession>A0A7W8J5R8</accession>
<feature type="domain" description="Cytochrome c" evidence="7">
    <location>
        <begin position="158"/>
        <end position="253"/>
    </location>
</feature>
<keyword evidence="3 6" id="KW-0479">Metal-binding</keyword>
<reference evidence="8 9" key="1">
    <citation type="submission" date="2020-08" db="EMBL/GenBank/DDBJ databases">
        <title>Genomic Encyclopedia of Type Strains, Phase IV (KMG-V): Genome sequencing to study the core and pangenomes of soil and plant-associated prokaryotes.</title>
        <authorList>
            <person name="Whitman W."/>
        </authorList>
    </citation>
    <scope>NUCLEOTIDE SEQUENCE [LARGE SCALE GENOMIC DNA]</scope>
    <source>
        <strain evidence="8 9">M8US30</strain>
    </source>
</reference>
<keyword evidence="2 6" id="KW-0349">Heme</keyword>
<dbReference type="Pfam" id="PF14376">
    <property type="entry name" value="Haem_bd"/>
    <property type="match status" value="1"/>
</dbReference>
<evidence type="ECO:0000259" key="7">
    <source>
        <dbReference type="PROSITE" id="PS51007"/>
    </source>
</evidence>
<dbReference type="EMBL" id="JACHDZ010000001">
    <property type="protein sequence ID" value="MBB5343063.1"/>
    <property type="molecule type" value="Genomic_DNA"/>
</dbReference>
<dbReference type="InterPro" id="IPR036909">
    <property type="entry name" value="Cyt_c-like_dom_sf"/>
</dbReference>
<dbReference type="InterPro" id="IPR025992">
    <property type="entry name" value="Haem-bd"/>
</dbReference>
<dbReference type="PROSITE" id="PS51007">
    <property type="entry name" value="CYTC"/>
    <property type="match status" value="1"/>
</dbReference>
<comment type="caution">
    <text evidence="8">The sequence shown here is derived from an EMBL/GenBank/DDBJ whole genome shotgun (WGS) entry which is preliminary data.</text>
</comment>
<evidence type="ECO:0000313" key="9">
    <source>
        <dbReference type="Proteomes" id="UP000569092"/>
    </source>
</evidence>
<evidence type="ECO:0000256" key="6">
    <source>
        <dbReference type="PROSITE-ProRule" id="PRU00433"/>
    </source>
</evidence>
<dbReference type="PANTHER" id="PTHR11961">
    <property type="entry name" value="CYTOCHROME C"/>
    <property type="match status" value="1"/>
</dbReference>
<dbReference type="SUPFAM" id="SSF46626">
    <property type="entry name" value="Cytochrome c"/>
    <property type="match status" value="1"/>
</dbReference>
<gene>
    <name evidence="8" type="ORF">HDF10_001013</name>
</gene>
<evidence type="ECO:0000313" key="8">
    <source>
        <dbReference type="EMBL" id="MBB5343063.1"/>
    </source>
</evidence>
<dbReference type="PRINTS" id="PR00604">
    <property type="entry name" value="CYTCHRMECIAB"/>
</dbReference>
<dbReference type="GO" id="GO:0020037">
    <property type="term" value="F:heme binding"/>
    <property type="evidence" value="ECO:0007669"/>
    <property type="project" value="InterPro"/>
</dbReference>
<dbReference type="Proteomes" id="UP000569092">
    <property type="component" value="Unassembled WGS sequence"/>
</dbReference>
<evidence type="ECO:0000256" key="3">
    <source>
        <dbReference type="ARBA" id="ARBA00022723"/>
    </source>
</evidence>
<dbReference type="AlphaFoldDB" id="A0A7W8J5R8"/>
<dbReference type="SMART" id="SM01235">
    <property type="entry name" value="Haem_bd"/>
    <property type="match status" value="1"/>
</dbReference>
<dbReference type="InterPro" id="IPR002327">
    <property type="entry name" value="Cyt_c_1A/1B"/>
</dbReference>
<dbReference type="GO" id="GO:0009055">
    <property type="term" value="F:electron transfer activity"/>
    <property type="evidence" value="ECO:0007669"/>
    <property type="project" value="InterPro"/>
</dbReference>